<evidence type="ECO:0000313" key="2">
    <source>
        <dbReference type="EMBL" id="MTW00605.1"/>
    </source>
</evidence>
<gene>
    <name evidence="2" type="ORF">GM668_00745</name>
</gene>
<evidence type="ECO:0000256" key="1">
    <source>
        <dbReference type="SAM" id="SignalP"/>
    </source>
</evidence>
<organism evidence="2 3">
    <name type="scientific">Pseudoduganella ginsengisoli</name>
    <dbReference type="NCBI Taxonomy" id="1462440"/>
    <lineage>
        <taxon>Bacteria</taxon>
        <taxon>Pseudomonadati</taxon>
        <taxon>Pseudomonadota</taxon>
        <taxon>Betaproteobacteria</taxon>
        <taxon>Burkholderiales</taxon>
        <taxon>Oxalobacteraceae</taxon>
        <taxon>Telluria group</taxon>
        <taxon>Pseudoduganella</taxon>
    </lineage>
</organism>
<feature type="chain" id="PRO_5027054174" evidence="1">
    <location>
        <begin position="19"/>
        <end position="396"/>
    </location>
</feature>
<dbReference type="Proteomes" id="UP000484015">
    <property type="component" value="Unassembled WGS sequence"/>
</dbReference>
<dbReference type="OrthoDB" id="8737089at2"/>
<keyword evidence="3" id="KW-1185">Reference proteome</keyword>
<proteinExistence type="predicted"/>
<accession>A0A6L6PT13</accession>
<name>A0A6L6PT13_9BURK</name>
<reference evidence="2 3" key="1">
    <citation type="submission" date="2019-11" db="EMBL/GenBank/DDBJ databases">
        <title>Type strains purchased from KCTC, JCM and DSMZ.</title>
        <authorList>
            <person name="Lu H."/>
        </authorList>
    </citation>
    <scope>NUCLEOTIDE SEQUENCE [LARGE SCALE GENOMIC DNA]</scope>
    <source>
        <strain evidence="2 3">KCTC 42409</strain>
    </source>
</reference>
<sequence length="396" mass="43197">MIRRFALLFLAATAGLHAEPVASPAPVTIEVTHTAPDTWRLHYRFARPVTAIVYHAIGPYRQQAWTVATPGMALQRDKDADVLSAAGKPFDTVSIDVHAYSELIEKEYLPASRFSDGGVSLFLGQFQGEVREAGQTVDMAADFRLQGLGKESAMAPPAGTAAMPMRGYAYFGPQQPAPAGVADAIIDPAAEPWLKETMTDATARLSQYYEQAYGHKLKQRLRLQAAIAGYDTPGFSLKGGAVQGMLVYTFRGQQIKGDHPEKRKAVMKTIAHEMAHIWQLSGDHISVDGHAPWVYEGGADAMAMDALLHTGLWTAAQVQAFADQQQATCGKLGDTTGTYDGIYACGYARHLRSGKDVKQVWRTLRERSEREHAPIDAAMFDDAIKQPAVVFQPTAH</sequence>
<evidence type="ECO:0000313" key="3">
    <source>
        <dbReference type="Proteomes" id="UP000484015"/>
    </source>
</evidence>
<comment type="caution">
    <text evidence="2">The sequence shown here is derived from an EMBL/GenBank/DDBJ whole genome shotgun (WGS) entry which is preliminary data.</text>
</comment>
<dbReference type="InterPro" id="IPR007541">
    <property type="entry name" value="Uncharacterised_BSP"/>
</dbReference>
<dbReference type="EMBL" id="WNLA01000001">
    <property type="protein sequence ID" value="MTW00605.1"/>
    <property type="molecule type" value="Genomic_DNA"/>
</dbReference>
<protein>
    <submittedName>
        <fullName evidence="2">Uncharacterized protein</fullName>
    </submittedName>
</protein>
<dbReference type="AlphaFoldDB" id="A0A6L6PT13"/>
<feature type="signal peptide" evidence="1">
    <location>
        <begin position="1"/>
        <end position="18"/>
    </location>
</feature>
<dbReference type="Pfam" id="PF04450">
    <property type="entry name" value="BSP"/>
    <property type="match status" value="1"/>
</dbReference>
<keyword evidence="1" id="KW-0732">Signal</keyword>
<dbReference type="RefSeq" id="WP_155437026.1">
    <property type="nucleotide sequence ID" value="NZ_WNLA01000001.1"/>
</dbReference>